<organism evidence="1 2">
    <name type="scientific">Kribbella sancticallisti</name>
    <dbReference type="NCBI Taxonomy" id="460087"/>
    <lineage>
        <taxon>Bacteria</taxon>
        <taxon>Bacillati</taxon>
        <taxon>Actinomycetota</taxon>
        <taxon>Actinomycetes</taxon>
        <taxon>Propionibacteriales</taxon>
        <taxon>Kribbellaceae</taxon>
        <taxon>Kribbella</taxon>
    </lineage>
</organism>
<comment type="caution">
    <text evidence="1">The sequence shown here is derived from an EMBL/GenBank/DDBJ whole genome shotgun (WGS) entry which is preliminary data.</text>
</comment>
<evidence type="ECO:0000313" key="2">
    <source>
        <dbReference type="Proteomes" id="UP001500393"/>
    </source>
</evidence>
<reference evidence="2" key="1">
    <citation type="journal article" date="2019" name="Int. J. Syst. Evol. Microbiol.">
        <title>The Global Catalogue of Microorganisms (GCM) 10K type strain sequencing project: providing services to taxonomists for standard genome sequencing and annotation.</title>
        <authorList>
            <consortium name="The Broad Institute Genomics Platform"/>
            <consortium name="The Broad Institute Genome Sequencing Center for Infectious Disease"/>
            <person name="Wu L."/>
            <person name="Ma J."/>
        </authorList>
    </citation>
    <scope>NUCLEOTIDE SEQUENCE [LARGE SCALE GENOMIC DNA]</scope>
    <source>
        <strain evidence="2">JCM 14969</strain>
    </source>
</reference>
<dbReference type="Proteomes" id="UP001500393">
    <property type="component" value="Unassembled WGS sequence"/>
</dbReference>
<gene>
    <name evidence="1" type="ORF">GCM10009789_42950</name>
</gene>
<accession>A0ABP4PL77</accession>
<evidence type="ECO:0000313" key="1">
    <source>
        <dbReference type="EMBL" id="GAA1584669.1"/>
    </source>
</evidence>
<dbReference type="EMBL" id="BAAAOS010000028">
    <property type="protein sequence ID" value="GAA1584669.1"/>
    <property type="molecule type" value="Genomic_DNA"/>
</dbReference>
<sequence>MPRWRTRTPVRSTKVLATAEGALGPGLVPREPRGGIAAGAAQVVANQAAADPQYGRRAVDLPAAGLWGAGPSELDRAVGGGAEVPSRHQESVRVVRCTARLLPAPGEA</sequence>
<name>A0ABP4PL77_9ACTN</name>
<protein>
    <submittedName>
        <fullName evidence="1">Uncharacterized protein</fullName>
    </submittedName>
</protein>
<proteinExistence type="predicted"/>
<keyword evidence="2" id="KW-1185">Reference proteome</keyword>